<comment type="caution">
    <text evidence="4">The sequence shown here is derived from an EMBL/GenBank/DDBJ whole genome shotgun (WGS) entry which is preliminary data.</text>
</comment>
<keyword evidence="3" id="KW-0732">Signal</keyword>
<keyword evidence="1" id="KW-0175">Coiled coil</keyword>
<accession>A0A8S1D377</accession>
<gene>
    <name evidence="4" type="ORF">CLODIP_2_CD04793</name>
</gene>
<reference evidence="4 5" key="1">
    <citation type="submission" date="2020-04" db="EMBL/GenBank/DDBJ databases">
        <authorList>
            <person name="Alioto T."/>
            <person name="Alioto T."/>
            <person name="Gomez Garrido J."/>
        </authorList>
    </citation>
    <scope>NUCLEOTIDE SEQUENCE [LARGE SCALE GENOMIC DNA]</scope>
</reference>
<feature type="compositionally biased region" description="Low complexity" evidence="2">
    <location>
        <begin position="296"/>
        <end position="307"/>
    </location>
</feature>
<organism evidence="4 5">
    <name type="scientific">Cloeon dipterum</name>
    <dbReference type="NCBI Taxonomy" id="197152"/>
    <lineage>
        <taxon>Eukaryota</taxon>
        <taxon>Metazoa</taxon>
        <taxon>Ecdysozoa</taxon>
        <taxon>Arthropoda</taxon>
        <taxon>Hexapoda</taxon>
        <taxon>Insecta</taxon>
        <taxon>Pterygota</taxon>
        <taxon>Palaeoptera</taxon>
        <taxon>Ephemeroptera</taxon>
        <taxon>Pisciforma</taxon>
        <taxon>Baetidae</taxon>
        <taxon>Cloeon</taxon>
    </lineage>
</organism>
<dbReference type="EMBL" id="CADEPI010000103">
    <property type="protein sequence ID" value="CAB3374805.1"/>
    <property type="molecule type" value="Genomic_DNA"/>
</dbReference>
<dbReference type="AlphaFoldDB" id="A0A8S1D377"/>
<protein>
    <recommendedName>
        <fullName evidence="6">SXP/RAL-2 family protein Ani s 5-like cation-binding domain-containing protein</fullName>
    </recommendedName>
</protein>
<dbReference type="Proteomes" id="UP000494165">
    <property type="component" value="Unassembled WGS sequence"/>
</dbReference>
<name>A0A8S1D377_9INSE</name>
<evidence type="ECO:0000256" key="3">
    <source>
        <dbReference type="SAM" id="SignalP"/>
    </source>
</evidence>
<evidence type="ECO:0000256" key="1">
    <source>
        <dbReference type="SAM" id="Coils"/>
    </source>
</evidence>
<evidence type="ECO:0000313" key="5">
    <source>
        <dbReference type="Proteomes" id="UP000494165"/>
    </source>
</evidence>
<feature type="compositionally biased region" description="Polar residues" evidence="2">
    <location>
        <begin position="308"/>
        <end position="334"/>
    </location>
</feature>
<sequence>MIRPAALVLALAATGTLAASLSRPDANTVEGVKKPGGGYNGFPSFPNFPPYGYAAGFQQSNFGFPGSPFPAPFQMPFPPAPHAAFDFNSVFNAYINALQQYTDNLQKLQQQYQQTQAAIASRYAKNSDESGGKAGGRGVLSDLREALCRNFQAYLGRDPSVCSNPGPSYFVGSATGASSGGGPGQISVSAPPGSVVQHFEGPGGLQGVSVTTSGNGFQGFAGGASFGGGPFSAGSFGGSSSSSGGAGGAPFSAGSFGGAPFAAESFGGSGSSAGAGGAPFAAGTFGSGGNGGGVFTSSSSGVSSVNGQTESFHQSTTGHVDNNGQVSSITVSKP</sequence>
<keyword evidence="5" id="KW-1185">Reference proteome</keyword>
<proteinExistence type="predicted"/>
<evidence type="ECO:0000256" key="2">
    <source>
        <dbReference type="SAM" id="MobiDB-lite"/>
    </source>
</evidence>
<feature type="region of interest" description="Disordered" evidence="2">
    <location>
        <begin position="296"/>
        <end position="334"/>
    </location>
</feature>
<evidence type="ECO:0000313" key="4">
    <source>
        <dbReference type="EMBL" id="CAB3374805.1"/>
    </source>
</evidence>
<feature type="chain" id="PRO_5035743604" description="SXP/RAL-2 family protein Ani s 5-like cation-binding domain-containing protein" evidence="3">
    <location>
        <begin position="19"/>
        <end position="334"/>
    </location>
</feature>
<feature type="signal peptide" evidence="3">
    <location>
        <begin position="1"/>
        <end position="18"/>
    </location>
</feature>
<feature type="coiled-coil region" evidence="1">
    <location>
        <begin position="91"/>
        <end position="118"/>
    </location>
</feature>
<evidence type="ECO:0008006" key="6">
    <source>
        <dbReference type="Google" id="ProtNLM"/>
    </source>
</evidence>